<dbReference type="AlphaFoldDB" id="A0A6G1HS59"/>
<dbReference type="Proteomes" id="UP000799640">
    <property type="component" value="Unassembled WGS sequence"/>
</dbReference>
<reference evidence="2" key="1">
    <citation type="journal article" date="2020" name="Stud. Mycol.">
        <title>101 Dothideomycetes genomes: a test case for predicting lifestyles and emergence of pathogens.</title>
        <authorList>
            <person name="Haridas S."/>
            <person name="Albert R."/>
            <person name="Binder M."/>
            <person name="Bloem J."/>
            <person name="Labutti K."/>
            <person name="Salamov A."/>
            <person name="Andreopoulos B."/>
            <person name="Baker S."/>
            <person name="Barry K."/>
            <person name="Bills G."/>
            <person name="Bluhm B."/>
            <person name="Cannon C."/>
            <person name="Castanera R."/>
            <person name="Culley D."/>
            <person name="Daum C."/>
            <person name="Ezra D."/>
            <person name="Gonzalez J."/>
            <person name="Henrissat B."/>
            <person name="Kuo A."/>
            <person name="Liang C."/>
            <person name="Lipzen A."/>
            <person name="Lutzoni F."/>
            <person name="Magnuson J."/>
            <person name="Mondo S."/>
            <person name="Nolan M."/>
            <person name="Ohm R."/>
            <person name="Pangilinan J."/>
            <person name="Park H.-J."/>
            <person name="Ramirez L."/>
            <person name="Alfaro M."/>
            <person name="Sun H."/>
            <person name="Tritt A."/>
            <person name="Yoshinaga Y."/>
            <person name="Zwiers L.-H."/>
            <person name="Turgeon B."/>
            <person name="Goodwin S."/>
            <person name="Spatafora J."/>
            <person name="Crous P."/>
            <person name="Grigoriev I."/>
        </authorList>
    </citation>
    <scope>NUCLEOTIDE SEQUENCE</scope>
    <source>
        <strain evidence="2">CBS 262.69</strain>
    </source>
</reference>
<keyword evidence="3" id="KW-1185">Reference proteome</keyword>
<organism evidence="2 3">
    <name type="scientific">Trichodelitschia bisporula</name>
    <dbReference type="NCBI Taxonomy" id="703511"/>
    <lineage>
        <taxon>Eukaryota</taxon>
        <taxon>Fungi</taxon>
        <taxon>Dikarya</taxon>
        <taxon>Ascomycota</taxon>
        <taxon>Pezizomycotina</taxon>
        <taxon>Dothideomycetes</taxon>
        <taxon>Dothideomycetes incertae sedis</taxon>
        <taxon>Phaeotrichales</taxon>
        <taxon>Phaeotrichaceae</taxon>
        <taxon>Trichodelitschia</taxon>
    </lineage>
</organism>
<dbReference type="EMBL" id="ML996699">
    <property type="protein sequence ID" value="KAF2398893.1"/>
    <property type="molecule type" value="Genomic_DNA"/>
</dbReference>
<accession>A0A6G1HS59</accession>
<evidence type="ECO:0000256" key="1">
    <source>
        <dbReference type="SAM" id="MobiDB-lite"/>
    </source>
</evidence>
<proteinExistence type="predicted"/>
<feature type="region of interest" description="Disordered" evidence="1">
    <location>
        <begin position="122"/>
        <end position="152"/>
    </location>
</feature>
<dbReference type="OrthoDB" id="3924760at2759"/>
<dbReference type="Gene3D" id="3.30.450.30">
    <property type="entry name" value="Dynein light chain 2a, cytoplasmic"/>
    <property type="match status" value="1"/>
</dbReference>
<sequence>MLNSKNLSKVLTRHVHPQLFPRWFLMSPNATLLAYSTPANIQELRDQATLIAMSWKEQYRLFRPDRSSVANGDVPDGCLETLTIELEDRNIIIRAIQPRILLVLVGNKPAAGSKQFRLTPETRVGGSKAGTTFADGKDKADEGDDGDEIRDVHNDVLRVQRRELDAATEHIRRQLSSSGFVMPEDQTVP</sequence>
<protein>
    <submittedName>
        <fullName evidence="2">Uncharacterized protein</fullName>
    </submittedName>
</protein>
<gene>
    <name evidence="2" type="ORF">EJ06DRAFT_496710</name>
</gene>
<evidence type="ECO:0000313" key="2">
    <source>
        <dbReference type="EMBL" id="KAF2398893.1"/>
    </source>
</evidence>
<name>A0A6G1HS59_9PEZI</name>
<evidence type="ECO:0000313" key="3">
    <source>
        <dbReference type="Proteomes" id="UP000799640"/>
    </source>
</evidence>